<protein>
    <submittedName>
        <fullName evidence="1">Uncharacterized protein</fullName>
    </submittedName>
</protein>
<accession>A0A6A4RRM4</accession>
<comment type="caution">
    <text evidence="1">The sequence shown here is derived from an EMBL/GenBank/DDBJ whole genome shotgun (WGS) entry which is preliminary data.</text>
</comment>
<proteinExistence type="predicted"/>
<gene>
    <name evidence="1" type="ORF">F2P81_025727</name>
</gene>
<dbReference type="EMBL" id="VEVO01000487">
    <property type="protein sequence ID" value="KAF0022020.1"/>
    <property type="molecule type" value="Genomic_DNA"/>
</dbReference>
<sequence length="68" mass="7521">MTEAVVVVTEEPLVFIRDLLVQVSPLSAPSTRTTVSGVPPFVHNDLLERELRRFGKLASSSKSARTRK</sequence>
<reference evidence="1 2" key="1">
    <citation type="submission" date="2019-06" db="EMBL/GenBank/DDBJ databases">
        <title>Draft genomes of female and male turbot (Scophthalmus maximus).</title>
        <authorList>
            <person name="Xu H."/>
            <person name="Xu X.-W."/>
            <person name="Shao C."/>
            <person name="Chen S."/>
        </authorList>
    </citation>
    <scope>NUCLEOTIDE SEQUENCE [LARGE SCALE GENOMIC DNA]</scope>
    <source>
        <strain evidence="1">Ysfricsl-2016a</strain>
        <tissue evidence="1">Blood</tissue>
    </source>
</reference>
<organism evidence="1 2">
    <name type="scientific">Scophthalmus maximus</name>
    <name type="common">Turbot</name>
    <name type="synonym">Psetta maxima</name>
    <dbReference type="NCBI Taxonomy" id="52904"/>
    <lineage>
        <taxon>Eukaryota</taxon>
        <taxon>Metazoa</taxon>
        <taxon>Chordata</taxon>
        <taxon>Craniata</taxon>
        <taxon>Vertebrata</taxon>
        <taxon>Euteleostomi</taxon>
        <taxon>Actinopterygii</taxon>
        <taxon>Neopterygii</taxon>
        <taxon>Teleostei</taxon>
        <taxon>Neoteleostei</taxon>
        <taxon>Acanthomorphata</taxon>
        <taxon>Carangaria</taxon>
        <taxon>Pleuronectiformes</taxon>
        <taxon>Pleuronectoidei</taxon>
        <taxon>Scophthalmidae</taxon>
        <taxon>Scophthalmus</taxon>
    </lineage>
</organism>
<dbReference type="AlphaFoldDB" id="A0A6A4RRM4"/>
<name>A0A6A4RRM4_SCOMX</name>
<dbReference type="Proteomes" id="UP000438429">
    <property type="component" value="Unassembled WGS sequence"/>
</dbReference>
<evidence type="ECO:0000313" key="2">
    <source>
        <dbReference type="Proteomes" id="UP000438429"/>
    </source>
</evidence>
<evidence type="ECO:0000313" key="1">
    <source>
        <dbReference type="EMBL" id="KAF0022020.1"/>
    </source>
</evidence>